<dbReference type="PANTHER" id="PTHR23129:SF0">
    <property type="entry name" value="ACYL-COENZYME A DIPHOSPHATASE FITM2"/>
    <property type="match status" value="1"/>
</dbReference>
<dbReference type="Pfam" id="PF10261">
    <property type="entry name" value="FIT"/>
    <property type="match status" value="1"/>
</dbReference>
<feature type="transmembrane region" description="Helical" evidence="8">
    <location>
        <begin position="56"/>
        <end position="78"/>
    </location>
</feature>
<dbReference type="PANTHER" id="PTHR23129">
    <property type="entry name" value="ACYL-COENZYME A DIPHOSPHATASE FITM2"/>
    <property type="match status" value="1"/>
</dbReference>
<feature type="transmembrane region" description="Helical" evidence="8">
    <location>
        <begin position="234"/>
        <end position="252"/>
    </location>
</feature>
<evidence type="ECO:0000256" key="2">
    <source>
        <dbReference type="ARBA" id="ARBA00022692"/>
    </source>
</evidence>
<accession>A0A077YWI0</accession>
<evidence type="ECO:0000256" key="4">
    <source>
        <dbReference type="ARBA" id="ARBA00022824"/>
    </source>
</evidence>
<comment type="subcellular location">
    <subcellularLocation>
        <location evidence="1">Endoplasmic reticulum membrane</location>
        <topology evidence="1">Multi-pass membrane protein</topology>
    </subcellularLocation>
</comment>
<evidence type="ECO:0000256" key="8">
    <source>
        <dbReference type="SAM" id="Phobius"/>
    </source>
</evidence>
<dbReference type="GO" id="GO:0005789">
    <property type="term" value="C:endoplasmic reticulum membrane"/>
    <property type="evidence" value="ECO:0007669"/>
    <property type="project" value="UniProtKB-SubCell"/>
</dbReference>
<dbReference type="InterPro" id="IPR019388">
    <property type="entry name" value="FIT"/>
</dbReference>
<evidence type="ECO:0000256" key="7">
    <source>
        <dbReference type="ARBA" id="ARBA00023136"/>
    </source>
</evidence>
<evidence type="ECO:0000256" key="5">
    <source>
        <dbReference type="ARBA" id="ARBA00022989"/>
    </source>
</evidence>
<dbReference type="EMBL" id="HG805821">
    <property type="protein sequence ID" value="CDW52402.1"/>
    <property type="molecule type" value="Genomic_DNA"/>
</dbReference>
<sequence>MHLLKKYVLFPIEKKVLIFSLWVLVASFAADFANLPRHYYFVRKDNIFNVFFVKWGWAWLLVFLGPFIWYSAQVYTINNRSMMNRHCSRLAVATVIWYLCVAVFVRVQRYTGFCTKTSHESLEMCVSSGGRWVSFDISGHCFLLIYSCLLISEELVVFRRWDNLRKLLEQASDASPPPQVTHLSMESVEYCLMLHRELTPRIRALFICSCLLNLLWEFMLVVTTLYYHSFAQKFVGAAIAIGCWFFTYRVWYPLPCSPGLPGFGAVNYQ</sequence>
<feature type="transmembrane region" description="Helical" evidence="8">
    <location>
        <begin position="137"/>
        <end position="158"/>
    </location>
</feature>
<keyword evidence="5 8" id="KW-1133">Transmembrane helix</keyword>
<name>A0A077YWI0_TRITR</name>
<dbReference type="Proteomes" id="UP000030665">
    <property type="component" value="Unassembled WGS sequence"/>
</dbReference>
<keyword evidence="2 8" id="KW-0812">Transmembrane</keyword>
<feature type="transmembrane region" description="Helical" evidence="8">
    <location>
        <begin position="204"/>
        <end position="228"/>
    </location>
</feature>
<dbReference type="OrthoDB" id="5579088at2759"/>
<feature type="transmembrane region" description="Helical" evidence="8">
    <location>
        <begin position="90"/>
        <end position="107"/>
    </location>
</feature>
<keyword evidence="6" id="KW-0443">Lipid metabolism</keyword>
<organism evidence="9 10">
    <name type="scientific">Trichuris trichiura</name>
    <name type="common">Whipworm</name>
    <name type="synonym">Trichocephalus trichiurus</name>
    <dbReference type="NCBI Taxonomy" id="36087"/>
    <lineage>
        <taxon>Eukaryota</taxon>
        <taxon>Metazoa</taxon>
        <taxon>Ecdysozoa</taxon>
        <taxon>Nematoda</taxon>
        <taxon>Enoplea</taxon>
        <taxon>Dorylaimia</taxon>
        <taxon>Trichinellida</taxon>
        <taxon>Trichuridae</taxon>
        <taxon>Trichuris</taxon>
    </lineage>
</organism>
<dbReference type="GO" id="GO:0008654">
    <property type="term" value="P:phospholipid biosynthetic process"/>
    <property type="evidence" value="ECO:0007669"/>
    <property type="project" value="TreeGrafter"/>
</dbReference>
<protein>
    <submittedName>
        <fullName evidence="9">FIT family protein CG10671</fullName>
    </submittedName>
</protein>
<evidence type="ECO:0000313" key="10">
    <source>
        <dbReference type="Proteomes" id="UP000030665"/>
    </source>
</evidence>
<evidence type="ECO:0000256" key="3">
    <source>
        <dbReference type="ARBA" id="ARBA00022801"/>
    </source>
</evidence>
<gene>
    <name evidence="9" type="ORF">TTRE_0000066101</name>
</gene>
<dbReference type="GO" id="GO:0010945">
    <property type="term" value="F:coenzyme A diphosphatase activity"/>
    <property type="evidence" value="ECO:0007669"/>
    <property type="project" value="InterPro"/>
</dbReference>
<dbReference type="HAMAP" id="MF_03230">
    <property type="entry name" value="FITM2"/>
    <property type="match status" value="1"/>
</dbReference>
<keyword evidence="3" id="KW-0378">Hydrolase</keyword>
<keyword evidence="10" id="KW-1185">Reference proteome</keyword>
<reference evidence="9" key="1">
    <citation type="submission" date="2014-01" db="EMBL/GenBank/DDBJ databases">
        <authorList>
            <person name="Aslett M."/>
        </authorList>
    </citation>
    <scope>NUCLEOTIDE SEQUENCE</scope>
</reference>
<dbReference type="GO" id="GO:0034389">
    <property type="term" value="P:lipid droplet organization"/>
    <property type="evidence" value="ECO:0007669"/>
    <property type="project" value="InterPro"/>
</dbReference>
<proteinExistence type="inferred from homology"/>
<reference evidence="9" key="2">
    <citation type="submission" date="2014-03" db="EMBL/GenBank/DDBJ databases">
        <title>The whipworm genome and dual-species transcriptomics of an intimate host-pathogen interaction.</title>
        <authorList>
            <person name="Foth B.J."/>
            <person name="Tsai I.J."/>
            <person name="Reid A.J."/>
            <person name="Bancroft A.J."/>
            <person name="Nichol S."/>
            <person name="Tracey A."/>
            <person name="Holroyd N."/>
            <person name="Cotton J.A."/>
            <person name="Stanley E.J."/>
            <person name="Zarowiecki M."/>
            <person name="Liu J.Z."/>
            <person name="Huckvale T."/>
            <person name="Cooper P.J."/>
            <person name="Grencis R.K."/>
            <person name="Berriman M."/>
        </authorList>
    </citation>
    <scope>NUCLEOTIDE SEQUENCE [LARGE SCALE GENOMIC DNA]</scope>
</reference>
<evidence type="ECO:0000256" key="6">
    <source>
        <dbReference type="ARBA" id="ARBA00023098"/>
    </source>
</evidence>
<keyword evidence="4" id="KW-0256">Endoplasmic reticulum</keyword>
<evidence type="ECO:0000256" key="1">
    <source>
        <dbReference type="ARBA" id="ARBA00004477"/>
    </source>
</evidence>
<dbReference type="STRING" id="36087.A0A077YWI0"/>
<dbReference type="InterPro" id="IPR046401">
    <property type="entry name" value="FITM1/2"/>
</dbReference>
<evidence type="ECO:0000313" key="9">
    <source>
        <dbReference type="EMBL" id="CDW52402.1"/>
    </source>
</evidence>
<keyword evidence="7 8" id="KW-0472">Membrane</keyword>
<dbReference type="AlphaFoldDB" id="A0A077YWI0"/>
<dbReference type="GO" id="GO:0019915">
    <property type="term" value="P:lipid storage"/>
    <property type="evidence" value="ECO:0007669"/>
    <property type="project" value="InterPro"/>
</dbReference>